<dbReference type="Proteomes" id="UP001059546">
    <property type="component" value="Chromosome II"/>
</dbReference>
<evidence type="ECO:0000256" key="1">
    <source>
        <dbReference type="ARBA" id="ARBA00005615"/>
    </source>
</evidence>
<dbReference type="PRINTS" id="PR00744">
    <property type="entry name" value="GLHYDRLASE37"/>
</dbReference>
<comment type="similarity">
    <text evidence="1 4">Belongs to the glycosyl hydrolase 37 family.</text>
</comment>
<feature type="signal peptide" evidence="5">
    <location>
        <begin position="1"/>
        <end position="18"/>
    </location>
</feature>
<protein>
    <recommendedName>
        <fullName evidence="4">Trehalase</fullName>
        <ecNumber evidence="4">3.2.1.28</ecNumber>
    </recommendedName>
    <alternativeName>
        <fullName evidence="4">Alpha-trehalose glucohydrolase</fullName>
    </alternativeName>
</protein>
<dbReference type="PROSITE" id="PS00928">
    <property type="entry name" value="TREHALASE_2"/>
    <property type="match status" value="1"/>
</dbReference>
<dbReference type="InterPro" id="IPR012341">
    <property type="entry name" value="6hp_glycosidase-like_sf"/>
</dbReference>
<dbReference type="PANTHER" id="PTHR23403:SF1">
    <property type="entry name" value="TREHALASE"/>
    <property type="match status" value="1"/>
</dbReference>
<reference evidence="6" key="1">
    <citation type="submission" date="2021-05" db="EMBL/GenBank/DDBJ databases">
        <title>Encephalitozoon hellem ATCC 50604 Complete Genome.</title>
        <authorList>
            <person name="Mascarenhas dos Santos A.C."/>
            <person name="Julian A.T."/>
            <person name="Pombert J.-F."/>
        </authorList>
    </citation>
    <scope>NUCLEOTIDE SEQUENCE</scope>
    <source>
        <strain evidence="6">ATCC 50604</strain>
    </source>
</reference>
<dbReference type="SUPFAM" id="SSF48208">
    <property type="entry name" value="Six-hairpin glycosidases"/>
    <property type="match status" value="1"/>
</dbReference>
<dbReference type="EMBL" id="CP075148">
    <property type="protein sequence ID" value="UTX42662.1"/>
    <property type="molecule type" value="Genomic_DNA"/>
</dbReference>
<sequence>MRSVYSIKWALMILTVCAAPPKKIPRTSDEEPHTSSKITGEILHTSPELLEASFRCKIARDSKSLVDRVFTKSPEEINDLIIQMLKEGRDFSGEQDFWSFVDKHSFVPGAELALARDDESLRKEIPSEDPEYVVKLYEGLDPSGPLYQNNTYIQGVENLVRIGKILNSEWENIYVRQLDDEEGYHTTMIKIKNPFVIPGDRFKEAYYWDSYWVIEGLVRNGMGKVAKDMVENFILLIEKYGFIPNGLRKYYLNRSQPPYFPQMLLTIYRHLPWKDVEEIIRRGLNAAVTEYEFFMREKSESIVKDGKTYVLNVYKVGDCTPRAESYSEDRITAEENKARAEKYRRRSGDIYSELKAGAESGWDFSSRWLGIHGHLDSIRTSKRVPADLNAMMYANECIISKLYEIIEGKESKNSQDFKRKSEERVDAINSVLWCDREGVWNDYDLETGEHTSSGFYASNLMPMCYGISPPKDKGVTVYSILNMFVEDMFGHSGGMPVSGAKNKNSTLQWDYPNVWPPLVHVVTLFLERIGEREMALHMARSLVQNISISTSVTDEEKRGIFEKYSCENPGSPGYKGEYTAQRGFGWTNGAVIHFIDTFGLELVANKTHEESYKSIRAFLATKAASEEVPEKHTPESCLLLDF</sequence>
<evidence type="ECO:0000313" key="8">
    <source>
        <dbReference type="Proteomes" id="UP001059546"/>
    </source>
</evidence>
<keyword evidence="9" id="KW-1185">Reference proteome</keyword>
<reference evidence="7 9" key="2">
    <citation type="submission" date="2023-02" db="EMBL/GenBank/DDBJ databases">
        <title>Encephalitozoon hellem ATCC 50451 complete genome.</title>
        <authorList>
            <person name="Mascarenhas dos Santos A.C."/>
            <person name="Julian A.T."/>
            <person name="Pombert J.-F."/>
        </authorList>
    </citation>
    <scope>NUCLEOTIDE SEQUENCE [LARGE SCALE GENOMIC DNA]</scope>
    <source>
        <strain evidence="7 9">ATCC 50451</strain>
    </source>
</reference>
<proteinExistence type="inferred from homology"/>
<evidence type="ECO:0000256" key="2">
    <source>
        <dbReference type="ARBA" id="ARBA00022801"/>
    </source>
</evidence>
<evidence type="ECO:0000256" key="5">
    <source>
        <dbReference type="SAM" id="SignalP"/>
    </source>
</evidence>
<dbReference type="SMR" id="A0A9Q9C910"/>
<keyword evidence="5" id="KW-0732">Signal</keyword>
<dbReference type="PANTHER" id="PTHR23403">
    <property type="entry name" value="TREHALASE"/>
    <property type="match status" value="1"/>
</dbReference>
<evidence type="ECO:0000313" key="6">
    <source>
        <dbReference type="EMBL" id="UTX42662.1"/>
    </source>
</evidence>
<gene>
    <name evidence="6" type="ORF">GPU96_02g03770</name>
    <name evidence="7" type="ORF">PFJ87_02g01590</name>
</gene>
<dbReference type="EC" id="3.2.1.28" evidence="4"/>
<keyword evidence="3 4" id="KW-0326">Glycosidase</keyword>
<keyword evidence="2 4" id="KW-0378">Hydrolase</keyword>
<comment type="catalytic activity">
    <reaction evidence="4">
        <text>alpha,alpha-trehalose + H2O = alpha-D-glucose + beta-D-glucose</text>
        <dbReference type="Rhea" id="RHEA:32675"/>
        <dbReference type="ChEBI" id="CHEBI:15377"/>
        <dbReference type="ChEBI" id="CHEBI:15903"/>
        <dbReference type="ChEBI" id="CHEBI:16551"/>
        <dbReference type="ChEBI" id="CHEBI:17925"/>
        <dbReference type="EC" id="3.2.1.28"/>
    </reaction>
</comment>
<dbReference type="OrthoDB" id="3542292at2759"/>
<name>A0A9Q9C910_ENCHE</name>
<dbReference type="GO" id="GO:0004555">
    <property type="term" value="F:alpha,alpha-trehalase activity"/>
    <property type="evidence" value="ECO:0007669"/>
    <property type="project" value="UniProtKB-EC"/>
</dbReference>
<organism evidence="6 8">
    <name type="scientific">Encephalitozoon hellem</name>
    <name type="common">Microsporidian parasite</name>
    <dbReference type="NCBI Taxonomy" id="27973"/>
    <lineage>
        <taxon>Eukaryota</taxon>
        <taxon>Fungi</taxon>
        <taxon>Fungi incertae sedis</taxon>
        <taxon>Microsporidia</taxon>
        <taxon>Unikaryonidae</taxon>
        <taxon>Encephalitozoon</taxon>
    </lineage>
</organism>
<feature type="chain" id="PRO_5040409853" description="Trehalase" evidence="5">
    <location>
        <begin position="19"/>
        <end position="642"/>
    </location>
</feature>
<evidence type="ECO:0000313" key="9">
    <source>
        <dbReference type="Proteomes" id="UP001217963"/>
    </source>
</evidence>
<dbReference type="InterPro" id="IPR008928">
    <property type="entry name" value="6-hairpin_glycosidase_sf"/>
</dbReference>
<evidence type="ECO:0000256" key="3">
    <source>
        <dbReference type="ARBA" id="ARBA00023295"/>
    </source>
</evidence>
<dbReference type="GO" id="GO:0005993">
    <property type="term" value="P:trehalose catabolic process"/>
    <property type="evidence" value="ECO:0007669"/>
    <property type="project" value="TreeGrafter"/>
</dbReference>
<dbReference type="Proteomes" id="UP001217963">
    <property type="component" value="Chromosome II"/>
</dbReference>
<accession>A0A9Q9C910</accession>
<dbReference type="InterPro" id="IPR018232">
    <property type="entry name" value="Glyco_hydro_37_CS"/>
</dbReference>
<dbReference type="Pfam" id="PF01204">
    <property type="entry name" value="Trehalase"/>
    <property type="match status" value="1"/>
</dbReference>
<dbReference type="Gene3D" id="1.50.10.10">
    <property type="match status" value="1"/>
</dbReference>
<dbReference type="AlphaFoldDB" id="A0A9Q9C910"/>
<evidence type="ECO:0000256" key="4">
    <source>
        <dbReference type="RuleBase" id="RU361180"/>
    </source>
</evidence>
<dbReference type="InterPro" id="IPR001661">
    <property type="entry name" value="Glyco_hydro_37"/>
</dbReference>
<dbReference type="EMBL" id="CP119063">
    <property type="protein sequence ID" value="WEL38119.1"/>
    <property type="molecule type" value="Genomic_DNA"/>
</dbReference>
<evidence type="ECO:0000313" key="7">
    <source>
        <dbReference type="EMBL" id="WEL38119.1"/>
    </source>
</evidence>